<comment type="subcellular location">
    <subcellularLocation>
        <location evidence="4">Cytoplasm</location>
        <location evidence="4">Cytosol</location>
    </subcellularLocation>
    <subcellularLocation>
        <location evidence="4">Periplasm</location>
    </subcellularLocation>
    <text evidence="4">The active form is cytosolic, while the periplasmic form is rapidly degraded, mainly by the tail-specific protease.</text>
</comment>
<sequence length="168" mass="18896" precursor="true">MIGILNRWRQFGRRYFWPHLLLGMVAASFGMPALSQNTEPTAPAETSTSSHDYLNKVSFNSLALLQESTRRPSFSVDYWHQHAIRTVIRHLSFAMVPQTLPVAEESLPLQAHKLALLDTLTALLTQESKPPVIVRHIALWQPPAVETFSPAIWISQVHGIRAGPLRLS</sequence>
<dbReference type="Pfam" id="PF06558">
    <property type="entry name" value="SecM"/>
    <property type="match status" value="1"/>
</dbReference>
<accession>A0A085GJT0</accession>
<gene>
    <name evidence="4 5" type="primary">secM</name>
    <name evidence="5" type="ORF">GBAG_0594</name>
</gene>
<dbReference type="GO" id="GO:0042597">
    <property type="term" value="C:periplasmic space"/>
    <property type="evidence" value="ECO:0007669"/>
    <property type="project" value="UniProtKB-SubCell"/>
</dbReference>
<evidence type="ECO:0000313" key="5">
    <source>
        <dbReference type="EMBL" id="KFC83975.1"/>
    </source>
</evidence>
<evidence type="ECO:0000256" key="2">
    <source>
        <dbReference type="ARBA" id="ARBA00022729"/>
    </source>
</evidence>
<dbReference type="PIRSF" id="PIRSF004572">
    <property type="entry name" value="SecM"/>
    <property type="match status" value="1"/>
</dbReference>
<name>A0A085GJT0_9ENTR</name>
<dbReference type="NCBIfam" id="NF002799">
    <property type="entry name" value="PRK02943.1-1"/>
    <property type="match status" value="1"/>
</dbReference>
<feature type="chain" id="PRO_5008982192" description="Secretion monitor" evidence="4">
    <location>
        <begin position="36"/>
        <end position="168"/>
    </location>
</feature>
<keyword evidence="2 4" id="KW-0732">Signal</keyword>
<comment type="similarity">
    <text evidence="4">Belongs to the SecM family.</text>
</comment>
<reference evidence="5 6" key="1">
    <citation type="submission" date="2014-05" db="EMBL/GenBank/DDBJ databases">
        <title>ATOL: Assembling a taxonomically balanced genome-scale reconstruction of the evolutionary history of the Enterobacteriaceae.</title>
        <authorList>
            <person name="Plunkett G.III."/>
            <person name="Neeno-Eckwall E.C."/>
            <person name="Glasner J.D."/>
            <person name="Perna N.T."/>
        </authorList>
    </citation>
    <scope>NUCLEOTIDE SEQUENCE [LARGE SCALE GENOMIC DNA]</scope>
    <source>
        <strain evidence="5 6">ATCC 33320</strain>
    </source>
</reference>
<protein>
    <recommendedName>
        <fullName evidence="4">Secretion monitor</fullName>
    </recommendedName>
</protein>
<dbReference type="HAMAP" id="MF_01332">
    <property type="entry name" value="SecM"/>
    <property type="match status" value="1"/>
</dbReference>
<keyword evidence="3 4" id="KW-0574">Periplasm</keyword>
<dbReference type="eggNOG" id="ENOG5031JGK">
    <property type="taxonomic scope" value="Bacteria"/>
</dbReference>
<dbReference type="OrthoDB" id="6495450at2"/>
<dbReference type="GO" id="GO:0045182">
    <property type="term" value="F:translation regulator activity"/>
    <property type="evidence" value="ECO:0007669"/>
    <property type="project" value="InterPro"/>
</dbReference>
<evidence type="ECO:0000256" key="3">
    <source>
        <dbReference type="ARBA" id="ARBA00022764"/>
    </source>
</evidence>
<dbReference type="EMBL" id="JMPI01000014">
    <property type="protein sequence ID" value="KFC83975.1"/>
    <property type="molecule type" value="Genomic_DNA"/>
</dbReference>
<dbReference type="AlphaFoldDB" id="A0A085GJT0"/>
<dbReference type="InterPro" id="IPR009502">
    <property type="entry name" value="SecM"/>
</dbReference>
<comment type="caution">
    <text evidence="5">The sequence shown here is derived from an EMBL/GenBank/DDBJ whole genome shotgun (WGS) entry which is preliminary data.</text>
</comment>
<dbReference type="RefSeq" id="WP_034493376.1">
    <property type="nucleotide sequence ID" value="NZ_JMPI01000014.1"/>
</dbReference>
<comment type="function">
    <text evidence="4">Regulates secA expression by translational coupling of the secM secA operon. Translational pausing at a specific Pro residue 5 residues before the end of the protein may allow disruption of a mRNA repressor helix that normally suppresses secA translation initiation.</text>
</comment>
<evidence type="ECO:0000256" key="4">
    <source>
        <dbReference type="HAMAP-Rule" id="MF_01332"/>
    </source>
</evidence>
<dbReference type="Proteomes" id="UP000028653">
    <property type="component" value="Unassembled WGS sequence"/>
</dbReference>
<keyword evidence="1 4" id="KW-0963">Cytoplasm</keyword>
<evidence type="ECO:0000256" key="1">
    <source>
        <dbReference type="ARBA" id="ARBA00022490"/>
    </source>
</evidence>
<proteinExistence type="inferred from homology"/>
<evidence type="ECO:0000313" key="6">
    <source>
        <dbReference type="Proteomes" id="UP000028653"/>
    </source>
</evidence>
<feature type="signal peptide" evidence="4">
    <location>
        <begin position="1"/>
        <end position="35"/>
    </location>
</feature>
<dbReference type="GO" id="GO:0005829">
    <property type="term" value="C:cytosol"/>
    <property type="evidence" value="ECO:0007669"/>
    <property type="project" value="UniProtKB-SubCell"/>
</dbReference>
<dbReference type="STRING" id="1006004.GBAG_0594"/>
<keyword evidence="6" id="KW-1185">Reference proteome</keyword>
<organism evidence="5 6">
    <name type="scientific">Buttiauxella agrestis ATCC 33320</name>
    <dbReference type="NCBI Taxonomy" id="1006004"/>
    <lineage>
        <taxon>Bacteria</taxon>
        <taxon>Pseudomonadati</taxon>
        <taxon>Pseudomonadota</taxon>
        <taxon>Gammaproteobacteria</taxon>
        <taxon>Enterobacterales</taxon>
        <taxon>Enterobacteriaceae</taxon>
        <taxon>Buttiauxella</taxon>
    </lineage>
</organism>